<evidence type="ECO:0000313" key="1">
    <source>
        <dbReference type="EMBL" id="ROU03741.1"/>
    </source>
</evidence>
<dbReference type="Proteomes" id="UP000268016">
    <property type="component" value="Unassembled WGS sequence"/>
</dbReference>
<evidence type="ECO:0000313" key="2">
    <source>
        <dbReference type="Proteomes" id="UP000268016"/>
    </source>
</evidence>
<protein>
    <submittedName>
        <fullName evidence="1">STAS/SEC14 domain-containing protein</fullName>
    </submittedName>
</protein>
<dbReference type="SUPFAM" id="SSF52091">
    <property type="entry name" value="SpoIIaa-like"/>
    <property type="match status" value="1"/>
</dbReference>
<dbReference type="AlphaFoldDB" id="A0A3N2R8M7"/>
<keyword evidence="2" id="KW-1185">Reference proteome</keyword>
<sequence>MMDSAHIQPFDTGLPATCGFRIAGKVTRTDMSAMAERVLEAFDRHDKIDMLLVFDRYDGSETGASLSTDAIKAQTASLWNVRAYVTAGAPEGAGEMVETMGRLIPVDAKSFPTEREAMAYLASLHPLS</sequence>
<proteinExistence type="predicted"/>
<dbReference type="InterPro" id="IPR021866">
    <property type="entry name" value="SpoIIAA-like"/>
</dbReference>
<accession>A0A3N2R8M7</accession>
<dbReference type="InterPro" id="IPR036513">
    <property type="entry name" value="STAS_dom_sf"/>
</dbReference>
<name>A0A3N2R8M7_9RHOB</name>
<gene>
    <name evidence="1" type="ORF">EAT49_05445</name>
</gene>
<dbReference type="EMBL" id="RDRB01000002">
    <property type="protein sequence ID" value="ROU03741.1"/>
    <property type="molecule type" value="Genomic_DNA"/>
</dbReference>
<comment type="caution">
    <text evidence="1">The sequence shown here is derived from an EMBL/GenBank/DDBJ whole genome shotgun (WGS) entry which is preliminary data.</text>
</comment>
<dbReference type="Gene3D" id="3.40.50.10600">
    <property type="entry name" value="SpoIIaa-like domains"/>
    <property type="match status" value="1"/>
</dbReference>
<dbReference type="InterPro" id="IPR038396">
    <property type="entry name" value="SpoIIAA-like_sf"/>
</dbReference>
<reference evidence="1 2" key="1">
    <citation type="submission" date="2018-10" db="EMBL/GenBank/DDBJ databases">
        <title>Histidinibacterium lentulum gen. nov., sp. nov., a marine bacterium from the culture broth of Picochlorum sp. 122.</title>
        <authorList>
            <person name="Wang G."/>
        </authorList>
    </citation>
    <scope>NUCLEOTIDE SEQUENCE [LARGE SCALE GENOMIC DNA]</scope>
    <source>
        <strain evidence="1 2">B17</strain>
    </source>
</reference>
<organism evidence="1 2">
    <name type="scientific">Histidinibacterium lentulum</name>
    <dbReference type="NCBI Taxonomy" id="2480588"/>
    <lineage>
        <taxon>Bacteria</taxon>
        <taxon>Pseudomonadati</taxon>
        <taxon>Pseudomonadota</taxon>
        <taxon>Alphaproteobacteria</taxon>
        <taxon>Rhodobacterales</taxon>
        <taxon>Paracoccaceae</taxon>
        <taxon>Histidinibacterium</taxon>
    </lineage>
</organism>
<dbReference type="OrthoDB" id="5457369at2"/>
<dbReference type="Pfam" id="PF11964">
    <property type="entry name" value="SpoIIAA-like"/>
    <property type="match status" value="1"/>
</dbReference>